<accession>A0ABN7XMB2</accession>
<proteinExistence type="predicted"/>
<evidence type="ECO:0000313" key="2">
    <source>
        <dbReference type="Proteomes" id="UP000789901"/>
    </source>
</evidence>
<sequence>TNEEFKPKDIEVHQSVSTPLIVQDEPDSNLIEMEGANDAFDSEMWQICEHKVAALKRMVNHLEQELSANNLNHVSRVVSNMDKVFKMLNDIETAQNRRRRNPTWKGSTPWTLYLQ</sequence>
<reference evidence="1 2" key="1">
    <citation type="submission" date="2021-06" db="EMBL/GenBank/DDBJ databases">
        <authorList>
            <person name="Kallberg Y."/>
            <person name="Tangrot J."/>
            <person name="Rosling A."/>
        </authorList>
    </citation>
    <scope>NUCLEOTIDE SEQUENCE [LARGE SCALE GENOMIC DNA]</scope>
    <source>
        <strain evidence="1 2">120-4 pot B 10/14</strain>
    </source>
</reference>
<protein>
    <submittedName>
        <fullName evidence="1">33165_t:CDS:1</fullName>
    </submittedName>
</protein>
<keyword evidence="2" id="KW-1185">Reference proteome</keyword>
<organism evidence="1 2">
    <name type="scientific">Gigaspora margarita</name>
    <dbReference type="NCBI Taxonomy" id="4874"/>
    <lineage>
        <taxon>Eukaryota</taxon>
        <taxon>Fungi</taxon>
        <taxon>Fungi incertae sedis</taxon>
        <taxon>Mucoromycota</taxon>
        <taxon>Glomeromycotina</taxon>
        <taxon>Glomeromycetes</taxon>
        <taxon>Diversisporales</taxon>
        <taxon>Gigasporaceae</taxon>
        <taxon>Gigaspora</taxon>
    </lineage>
</organism>
<evidence type="ECO:0000313" key="1">
    <source>
        <dbReference type="EMBL" id="CAG8855660.1"/>
    </source>
</evidence>
<dbReference type="Proteomes" id="UP000789901">
    <property type="component" value="Unassembled WGS sequence"/>
</dbReference>
<gene>
    <name evidence="1" type="ORF">GMARGA_LOCUS44481</name>
</gene>
<feature type="non-terminal residue" evidence="1">
    <location>
        <position position="1"/>
    </location>
</feature>
<name>A0ABN7XMB2_GIGMA</name>
<comment type="caution">
    <text evidence="1">The sequence shown here is derived from an EMBL/GenBank/DDBJ whole genome shotgun (WGS) entry which is preliminary data.</text>
</comment>
<dbReference type="EMBL" id="CAJVQB010151786">
    <property type="protein sequence ID" value="CAG8855660.1"/>
    <property type="molecule type" value="Genomic_DNA"/>
</dbReference>